<dbReference type="Proteomes" id="UP000629025">
    <property type="component" value="Unassembled WGS sequence"/>
</dbReference>
<evidence type="ECO:0000259" key="1">
    <source>
        <dbReference type="Pfam" id="PF00534"/>
    </source>
</evidence>
<protein>
    <submittedName>
        <fullName evidence="3">Glycosyl transferase</fullName>
    </submittedName>
</protein>
<evidence type="ECO:0000313" key="4">
    <source>
        <dbReference type="Proteomes" id="UP000629025"/>
    </source>
</evidence>
<dbReference type="Pfam" id="PF13439">
    <property type="entry name" value="Glyco_transf_4"/>
    <property type="match status" value="1"/>
</dbReference>
<evidence type="ECO:0000259" key="2">
    <source>
        <dbReference type="Pfam" id="PF13439"/>
    </source>
</evidence>
<dbReference type="GO" id="GO:0016740">
    <property type="term" value="F:transferase activity"/>
    <property type="evidence" value="ECO:0007669"/>
    <property type="project" value="UniProtKB-KW"/>
</dbReference>
<feature type="domain" description="Glycosyltransferase subfamily 4-like N-terminal" evidence="2">
    <location>
        <begin position="12"/>
        <end position="218"/>
    </location>
</feature>
<proteinExistence type="predicted"/>
<organism evidence="3 4">
    <name type="scientific">Marinobacterium zhoushanense</name>
    <dbReference type="NCBI Taxonomy" id="1679163"/>
    <lineage>
        <taxon>Bacteria</taxon>
        <taxon>Pseudomonadati</taxon>
        <taxon>Pseudomonadota</taxon>
        <taxon>Gammaproteobacteria</taxon>
        <taxon>Oceanospirillales</taxon>
        <taxon>Oceanospirillaceae</taxon>
        <taxon>Marinobacterium</taxon>
    </lineage>
</organism>
<dbReference type="Gene3D" id="3.40.50.2000">
    <property type="entry name" value="Glycogen Phosphorylase B"/>
    <property type="match status" value="2"/>
</dbReference>
<dbReference type="InterPro" id="IPR028098">
    <property type="entry name" value="Glyco_trans_4-like_N"/>
</dbReference>
<comment type="caution">
    <text evidence="3">The sequence shown here is derived from an EMBL/GenBank/DDBJ whole genome shotgun (WGS) entry which is preliminary data.</text>
</comment>
<sequence length="412" mass="45894">MKVLHVSTYDIYGGAARAAYRLHEALLNENVDSKILVQSKSGDDDLVLVSKSKIVRLFNKLRPAFDSLPLVRYSDRSRVLFSPAWLPFSDVVKKINEVKPDIVHLHWLCDGMVSVDELAKISVPVVWTLHDMWAFTGGCHYSEGCEKFKHGCNGCPLLKKGDKKDLSSWVMRRKEKSFSRIPSLTLVGVSQWLEREAKESFLFANRQAISIPNPINTNIYRPVDRNVARRLLDLSPDKKIVLFGAMGAESDARKGYSKLVEALAALNVNDVELVIFGSSPPRIQDGDLKGVHYLGRLYDDLSLCIAYSAADAMVVPSLQEAFGQTASEAMSCGTPVVAFDTTGLKDIVDHKINGYLAKPFEAIDLAKGIEWVLHNSNHTQLSKNAREKVVNQFDYAVVGEKYCALYQSLLNS</sequence>
<evidence type="ECO:0000313" key="3">
    <source>
        <dbReference type="EMBL" id="GGC06855.1"/>
    </source>
</evidence>
<dbReference type="PANTHER" id="PTHR12526">
    <property type="entry name" value="GLYCOSYLTRANSFERASE"/>
    <property type="match status" value="1"/>
</dbReference>
<dbReference type="RefSeq" id="WP_188750959.1">
    <property type="nucleotide sequence ID" value="NZ_BMIJ01000008.1"/>
</dbReference>
<accession>A0ABQ1KSB3</accession>
<keyword evidence="4" id="KW-1185">Reference proteome</keyword>
<reference evidence="4" key="1">
    <citation type="journal article" date="2019" name="Int. J. Syst. Evol. Microbiol.">
        <title>The Global Catalogue of Microorganisms (GCM) 10K type strain sequencing project: providing services to taxonomists for standard genome sequencing and annotation.</title>
        <authorList>
            <consortium name="The Broad Institute Genomics Platform"/>
            <consortium name="The Broad Institute Genome Sequencing Center for Infectious Disease"/>
            <person name="Wu L."/>
            <person name="Ma J."/>
        </authorList>
    </citation>
    <scope>NUCLEOTIDE SEQUENCE [LARGE SCALE GENOMIC DNA]</scope>
    <source>
        <strain evidence="4">CGMCC 1.15341</strain>
    </source>
</reference>
<keyword evidence="3" id="KW-0808">Transferase</keyword>
<name>A0ABQ1KSB3_9GAMM</name>
<gene>
    <name evidence="3" type="ORF">GCM10011352_36370</name>
</gene>
<dbReference type="EMBL" id="BMIJ01000008">
    <property type="protein sequence ID" value="GGC06855.1"/>
    <property type="molecule type" value="Genomic_DNA"/>
</dbReference>
<feature type="domain" description="Glycosyl transferase family 1" evidence="1">
    <location>
        <begin position="251"/>
        <end position="387"/>
    </location>
</feature>
<dbReference type="SUPFAM" id="SSF53756">
    <property type="entry name" value="UDP-Glycosyltransferase/glycogen phosphorylase"/>
    <property type="match status" value="1"/>
</dbReference>
<dbReference type="Pfam" id="PF00534">
    <property type="entry name" value="Glycos_transf_1"/>
    <property type="match status" value="1"/>
</dbReference>
<dbReference type="PANTHER" id="PTHR12526:SF637">
    <property type="entry name" value="GLYCOSYLTRANSFERASE EPSF-RELATED"/>
    <property type="match status" value="1"/>
</dbReference>
<dbReference type="CDD" id="cd03825">
    <property type="entry name" value="GT4_WcaC-like"/>
    <property type="match status" value="1"/>
</dbReference>
<dbReference type="InterPro" id="IPR001296">
    <property type="entry name" value="Glyco_trans_1"/>
</dbReference>